<protein>
    <submittedName>
        <fullName evidence="1">Uncharacterized protein</fullName>
    </submittedName>
</protein>
<name>A0A127QE61_9BURK</name>
<sequence length="42" mass="4523">MQRQPAAVWLTSGGILPQCKARGPLYFVATPKKAHVDDAKTA</sequence>
<dbReference type="Proteomes" id="UP000071778">
    <property type="component" value="Chromosome"/>
</dbReference>
<organism evidence="1 2">
    <name type="scientific">Collimonas arenae</name>
    <dbReference type="NCBI Taxonomy" id="279058"/>
    <lineage>
        <taxon>Bacteria</taxon>
        <taxon>Pseudomonadati</taxon>
        <taxon>Pseudomonadota</taxon>
        <taxon>Betaproteobacteria</taxon>
        <taxon>Burkholderiales</taxon>
        <taxon>Oxalobacteraceae</taxon>
        <taxon>Collimonas</taxon>
    </lineage>
</organism>
<evidence type="ECO:0000313" key="1">
    <source>
        <dbReference type="EMBL" id="AMP08320.1"/>
    </source>
</evidence>
<evidence type="ECO:0000313" key="2">
    <source>
        <dbReference type="Proteomes" id="UP000071778"/>
    </source>
</evidence>
<dbReference type="AlphaFoldDB" id="A0A127QE61"/>
<keyword evidence="2" id="KW-1185">Reference proteome</keyword>
<reference evidence="1 2" key="1">
    <citation type="submission" date="2015-11" db="EMBL/GenBank/DDBJ databases">
        <title>Exploring the genomic traits of fungus-feeding bacterial genus Collimonas.</title>
        <authorList>
            <person name="Song C."/>
            <person name="Schmidt R."/>
            <person name="de Jager V."/>
            <person name="Krzyzanowska D."/>
            <person name="Jongedijk E."/>
            <person name="Cankar K."/>
            <person name="Beekwilder J."/>
            <person name="van Veen A."/>
            <person name="de Boer W."/>
            <person name="van Veen J.A."/>
            <person name="Garbeva P."/>
        </authorList>
    </citation>
    <scope>NUCLEOTIDE SEQUENCE [LARGE SCALE GENOMIC DNA]</scope>
    <source>
        <strain evidence="1 2">Ter282</strain>
    </source>
</reference>
<dbReference type="PATRIC" id="fig|279058.17.peg.550"/>
<gene>
    <name evidence="1" type="ORF">CAter282_0504</name>
</gene>
<dbReference type="EMBL" id="CP013235">
    <property type="protein sequence ID" value="AMP08320.1"/>
    <property type="molecule type" value="Genomic_DNA"/>
</dbReference>
<proteinExistence type="predicted"/>
<accession>A0A127QE61</accession>